<dbReference type="EMBL" id="VIGX01000320">
    <property type="protein sequence ID" value="TWS19346.1"/>
    <property type="molecule type" value="Genomic_DNA"/>
</dbReference>
<keyword evidence="8" id="KW-1185">Reference proteome</keyword>
<evidence type="ECO:0000256" key="3">
    <source>
        <dbReference type="ARBA" id="ARBA00023125"/>
    </source>
</evidence>
<dbReference type="Gene3D" id="1.10.443.10">
    <property type="entry name" value="Intergrase catalytic core"/>
    <property type="match status" value="1"/>
</dbReference>
<sequence length="170" mass="18988">NVTVAAWAAKWETIHFSTLKPRVREDYESKLRLWIIPAIGRRKLGDLNPGDIRRVTDAVAAAGLSATSAKNVHRVLLNLLRAAKREGLHVPDSALMTQAPKASKSTRTAIGPDEMAAILKVVQELDDRSRWLTAMIYGLRQGETLGLTWASVDLDGGHLRIDWELQRIRY</sequence>
<proteinExistence type="inferred from homology"/>
<evidence type="ECO:0000259" key="6">
    <source>
        <dbReference type="PROSITE" id="PS51900"/>
    </source>
</evidence>
<dbReference type="GO" id="GO:0006310">
    <property type="term" value="P:DNA recombination"/>
    <property type="evidence" value="ECO:0007669"/>
    <property type="project" value="UniProtKB-KW"/>
</dbReference>
<keyword evidence="4" id="KW-0233">DNA recombination</keyword>
<dbReference type="AlphaFoldDB" id="A0A5C5R9E1"/>
<dbReference type="Gene3D" id="1.10.150.130">
    <property type="match status" value="1"/>
</dbReference>
<dbReference type="InterPro" id="IPR050808">
    <property type="entry name" value="Phage_Integrase"/>
</dbReference>
<evidence type="ECO:0000313" key="7">
    <source>
        <dbReference type="EMBL" id="TWS19346.1"/>
    </source>
</evidence>
<feature type="non-terminal residue" evidence="7">
    <location>
        <position position="170"/>
    </location>
</feature>
<dbReference type="InterPro" id="IPR044068">
    <property type="entry name" value="CB"/>
</dbReference>
<feature type="non-terminal residue" evidence="7">
    <location>
        <position position="1"/>
    </location>
</feature>
<dbReference type="InterPro" id="IPR004107">
    <property type="entry name" value="Integrase_SAM-like_N"/>
</dbReference>
<name>A0A5C5R9E1_9ACTN</name>
<dbReference type="GO" id="GO:0015074">
    <property type="term" value="P:DNA integration"/>
    <property type="evidence" value="ECO:0007669"/>
    <property type="project" value="UniProtKB-KW"/>
</dbReference>
<gene>
    <name evidence="7" type="ORF">FK530_25590</name>
</gene>
<evidence type="ECO:0000256" key="4">
    <source>
        <dbReference type="ARBA" id="ARBA00023172"/>
    </source>
</evidence>
<dbReference type="SUPFAM" id="SSF56349">
    <property type="entry name" value="DNA breaking-rejoining enzymes"/>
    <property type="match status" value="1"/>
</dbReference>
<evidence type="ECO:0000256" key="1">
    <source>
        <dbReference type="ARBA" id="ARBA00008857"/>
    </source>
</evidence>
<evidence type="ECO:0000256" key="5">
    <source>
        <dbReference type="PROSITE-ProRule" id="PRU01248"/>
    </source>
</evidence>
<comment type="similarity">
    <text evidence="1">Belongs to the 'phage' integrase family.</text>
</comment>
<keyword evidence="2" id="KW-0229">DNA integration</keyword>
<feature type="domain" description="Core-binding (CB)" evidence="6">
    <location>
        <begin position="2"/>
        <end position="84"/>
    </location>
</feature>
<dbReference type="Pfam" id="PF14659">
    <property type="entry name" value="Phage_int_SAM_3"/>
    <property type="match status" value="1"/>
</dbReference>
<dbReference type="PROSITE" id="PS51900">
    <property type="entry name" value="CB"/>
    <property type="match status" value="1"/>
</dbReference>
<dbReference type="RefSeq" id="WP_231706814.1">
    <property type="nucleotide sequence ID" value="NZ_VIGX01000320.1"/>
</dbReference>
<protein>
    <recommendedName>
        <fullName evidence="6">Core-binding (CB) domain-containing protein</fullName>
    </recommendedName>
</protein>
<accession>A0A5C5R9E1</accession>
<dbReference type="InterPro" id="IPR013762">
    <property type="entry name" value="Integrase-like_cat_sf"/>
</dbReference>
<dbReference type="InterPro" id="IPR010998">
    <property type="entry name" value="Integrase_recombinase_N"/>
</dbReference>
<keyword evidence="3 5" id="KW-0238">DNA-binding</keyword>
<dbReference type="PANTHER" id="PTHR30629:SF2">
    <property type="entry name" value="PROPHAGE INTEGRASE INTS-RELATED"/>
    <property type="match status" value="1"/>
</dbReference>
<comment type="caution">
    <text evidence="7">The sequence shown here is derived from an EMBL/GenBank/DDBJ whole genome shotgun (WGS) entry which is preliminary data.</text>
</comment>
<dbReference type="InterPro" id="IPR011010">
    <property type="entry name" value="DNA_brk_join_enz"/>
</dbReference>
<organism evidence="7 8">
    <name type="scientific">Tsukamurella conjunctivitidis</name>
    <dbReference type="NCBI Taxonomy" id="2592068"/>
    <lineage>
        <taxon>Bacteria</taxon>
        <taxon>Bacillati</taxon>
        <taxon>Actinomycetota</taxon>
        <taxon>Actinomycetes</taxon>
        <taxon>Mycobacteriales</taxon>
        <taxon>Tsukamurellaceae</taxon>
        <taxon>Tsukamurella</taxon>
    </lineage>
</organism>
<evidence type="ECO:0000256" key="2">
    <source>
        <dbReference type="ARBA" id="ARBA00022908"/>
    </source>
</evidence>
<reference evidence="7 8" key="1">
    <citation type="submission" date="2019-06" db="EMBL/GenBank/DDBJ databases">
        <title>Tsukamurella conjunctivitidis sp. nov., Tsukamurella assacharolytica sp. nov. and Tsukamurella sputae sp. nov. isolated from patients with conjunctivitis, bacteraemia (lymphoma) and respiratory infection (sputum) in Hong Kong.</title>
        <authorList>
            <person name="Teng J.L.L."/>
            <person name="Lee H.H."/>
            <person name="Fong J.Y.H."/>
            <person name="Fok K.M.N."/>
            <person name="Lau S.K.P."/>
            <person name="Woo P.C.Y."/>
        </authorList>
    </citation>
    <scope>NUCLEOTIDE SEQUENCE [LARGE SCALE GENOMIC DNA]</scope>
    <source>
        <strain evidence="7 8">HKU72</strain>
    </source>
</reference>
<evidence type="ECO:0000313" key="8">
    <source>
        <dbReference type="Proteomes" id="UP000319375"/>
    </source>
</evidence>
<dbReference type="GO" id="GO:0003677">
    <property type="term" value="F:DNA binding"/>
    <property type="evidence" value="ECO:0007669"/>
    <property type="project" value="UniProtKB-UniRule"/>
</dbReference>
<dbReference type="PANTHER" id="PTHR30629">
    <property type="entry name" value="PROPHAGE INTEGRASE"/>
    <property type="match status" value="1"/>
</dbReference>
<dbReference type="Proteomes" id="UP000319375">
    <property type="component" value="Unassembled WGS sequence"/>
</dbReference>